<comment type="cofactor">
    <cofactor evidence="1">
        <name>NAD(+)</name>
        <dbReference type="ChEBI" id="CHEBI:57540"/>
    </cofactor>
</comment>
<reference evidence="7" key="1">
    <citation type="submission" date="2020-03" db="EMBL/GenBank/DDBJ databases">
        <title>The deep terrestrial virosphere.</title>
        <authorList>
            <person name="Holmfeldt K."/>
            <person name="Nilsson E."/>
            <person name="Simone D."/>
            <person name="Lopez-Fernandez M."/>
            <person name="Wu X."/>
            <person name="de Brujin I."/>
            <person name="Lundin D."/>
            <person name="Andersson A."/>
            <person name="Bertilsson S."/>
            <person name="Dopson M."/>
        </authorList>
    </citation>
    <scope>NUCLEOTIDE SEQUENCE</scope>
    <source>
        <strain evidence="7">MM415A02301</strain>
        <strain evidence="6">MM415B01206</strain>
    </source>
</reference>
<protein>
    <submittedName>
        <fullName evidence="7">Putative GDP-mannose 4,6-dehydratase</fullName>
    </submittedName>
</protein>
<evidence type="ECO:0000256" key="2">
    <source>
        <dbReference type="ARBA" id="ARBA00022793"/>
    </source>
</evidence>
<dbReference type="InterPro" id="IPR044516">
    <property type="entry name" value="UXS-like"/>
</dbReference>
<dbReference type="EMBL" id="MT142038">
    <property type="protein sequence ID" value="QJA73599.1"/>
    <property type="molecule type" value="Genomic_DNA"/>
</dbReference>
<dbReference type="SUPFAM" id="SSF51735">
    <property type="entry name" value="NAD(P)-binding Rossmann-fold domains"/>
    <property type="match status" value="1"/>
</dbReference>
<evidence type="ECO:0000259" key="5">
    <source>
        <dbReference type="Pfam" id="PF01370"/>
    </source>
</evidence>
<name>A0A6M3JU64_9ZZZZ</name>
<dbReference type="GO" id="GO:0042732">
    <property type="term" value="P:D-xylose metabolic process"/>
    <property type="evidence" value="ECO:0007669"/>
    <property type="project" value="InterPro"/>
</dbReference>
<organism evidence="7">
    <name type="scientific">viral metagenome</name>
    <dbReference type="NCBI Taxonomy" id="1070528"/>
    <lineage>
        <taxon>unclassified sequences</taxon>
        <taxon>metagenomes</taxon>
        <taxon>organismal metagenomes</taxon>
    </lineage>
</organism>
<dbReference type="PANTHER" id="PTHR43078">
    <property type="entry name" value="UDP-GLUCURONIC ACID DECARBOXYLASE-RELATED"/>
    <property type="match status" value="1"/>
</dbReference>
<evidence type="ECO:0000313" key="6">
    <source>
        <dbReference type="EMBL" id="QJA60044.1"/>
    </source>
</evidence>
<dbReference type="GO" id="GO:0005737">
    <property type="term" value="C:cytoplasm"/>
    <property type="evidence" value="ECO:0007669"/>
    <property type="project" value="TreeGrafter"/>
</dbReference>
<feature type="domain" description="NAD-dependent epimerase/dehydratase" evidence="5">
    <location>
        <begin position="12"/>
        <end position="207"/>
    </location>
</feature>
<dbReference type="InterPro" id="IPR036291">
    <property type="entry name" value="NAD(P)-bd_dom_sf"/>
</dbReference>
<dbReference type="GO" id="GO:0033320">
    <property type="term" value="P:UDP-D-xylose biosynthetic process"/>
    <property type="evidence" value="ECO:0007669"/>
    <property type="project" value="UniProtKB-UniPathway"/>
</dbReference>
<evidence type="ECO:0000313" key="7">
    <source>
        <dbReference type="EMBL" id="QJA73599.1"/>
    </source>
</evidence>
<evidence type="ECO:0000256" key="4">
    <source>
        <dbReference type="ARBA" id="ARBA00023239"/>
    </source>
</evidence>
<dbReference type="UniPathway" id="UPA00796">
    <property type="reaction ID" value="UER00771"/>
</dbReference>
<dbReference type="GO" id="GO:0048040">
    <property type="term" value="F:UDP-glucuronate decarboxylase activity"/>
    <property type="evidence" value="ECO:0007669"/>
    <property type="project" value="TreeGrafter"/>
</dbReference>
<dbReference type="EMBL" id="MT141393">
    <property type="protein sequence ID" value="QJA60044.1"/>
    <property type="molecule type" value="Genomic_DNA"/>
</dbReference>
<dbReference type="AlphaFoldDB" id="A0A6M3JU64"/>
<accession>A0A6M3JU64</accession>
<gene>
    <name evidence="7" type="ORF">MM415A02301_0013</name>
    <name evidence="6" type="ORF">MM415B01206_0013</name>
</gene>
<keyword evidence="4" id="KW-0456">Lyase</keyword>
<keyword evidence="3" id="KW-0520">NAD</keyword>
<proteinExistence type="predicted"/>
<sequence length="288" mass="32079">MRNISGLFSDAKFDFVYGSVLDQGLIGSMVQFHDCVYHLAAEVGVRKVVDDPIATIEANIDGTRVVLDMAHEYKRKVLLTSTSEVYGKREQMPFRESDEFVLGPIGIARWGYAYSKIIDEFLALSYGREYGLPVVVVRLFNVIGPRQVGEYGMVVPRFVRAALDESPITVYGSGEQSRCFAYVGDVVRMLVDLMECRSAEGDVYNLGSDAPMTINELARKVKELAGSKSEVRHISYEEAYGAHFEDITARRPCLDKAKRYINCDAETDFDAALRAIINHMKGGQQSGA</sequence>
<dbReference type="Gene3D" id="3.40.50.720">
    <property type="entry name" value="NAD(P)-binding Rossmann-like Domain"/>
    <property type="match status" value="1"/>
</dbReference>
<dbReference type="PANTHER" id="PTHR43078:SF6">
    <property type="entry name" value="UDP-GLUCURONIC ACID DECARBOXYLASE 1"/>
    <property type="match status" value="1"/>
</dbReference>
<keyword evidence="2" id="KW-0210">Decarboxylase</keyword>
<evidence type="ECO:0000256" key="3">
    <source>
        <dbReference type="ARBA" id="ARBA00023027"/>
    </source>
</evidence>
<dbReference type="InterPro" id="IPR001509">
    <property type="entry name" value="Epimerase_deHydtase"/>
</dbReference>
<dbReference type="Pfam" id="PF01370">
    <property type="entry name" value="Epimerase"/>
    <property type="match status" value="1"/>
</dbReference>
<dbReference type="GO" id="GO:0070403">
    <property type="term" value="F:NAD+ binding"/>
    <property type="evidence" value="ECO:0007669"/>
    <property type="project" value="InterPro"/>
</dbReference>
<evidence type="ECO:0000256" key="1">
    <source>
        <dbReference type="ARBA" id="ARBA00001911"/>
    </source>
</evidence>